<evidence type="ECO:0000256" key="1">
    <source>
        <dbReference type="SAM" id="SignalP"/>
    </source>
</evidence>
<dbReference type="Gene3D" id="3.40.50.1820">
    <property type="entry name" value="alpha/beta hydrolase"/>
    <property type="match status" value="1"/>
</dbReference>
<dbReference type="AlphaFoldDB" id="A0A7S3HAZ0"/>
<dbReference type="Pfam" id="PF05057">
    <property type="entry name" value="DUF676"/>
    <property type="match status" value="1"/>
</dbReference>
<dbReference type="SUPFAM" id="SSF53474">
    <property type="entry name" value="alpha/beta-Hydrolases"/>
    <property type="match status" value="1"/>
</dbReference>
<dbReference type="EMBL" id="HBIC01036896">
    <property type="protein sequence ID" value="CAE0290003.1"/>
    <property type="molecule type" value="Transcribed_RNA"/>
</dbReference>
<accession>A0A7S3HAZ0</accession>
<feature type="chain" id="PRO_5030792569" description="DUF676 domain-containing protein" evidence="1">
    <location>
        <begin position="23"/>
        <end position="345"/>
    </location>
</feature>
<reference evidence="3" key="1">
    <citation type="submission" date="2021-01" db="EMBL/GenBank/DDBJ databases">
        <authorList>
            <person name="Corre E."/>
            <person name="Pelletier E."/>
            <person name="Niang G."/>
            <person name="Scheremetjew M."/>
            <person name="Finn R."/>
            <person name="Kale V."/>
            <person name="Holt S."/>
            <person name="Cochrane G."/>
            <person name="Meng A."/>
            <person name="Brown T."/>
            <person name="Cohen L."/>
        </authorList>
    </citation>
    <scope>NUCLEOTIDE SEQUENCE</scope>
    <source>
        <strain evidence="3">CCAP 955/1</strain>
    </source>
</reference>
<evidence type="ECO:0000313" key="3">
    <source>
        <dbReference type="EMBL" id="CAE0290003.1"/>
    </source>
</evidence>
<evidence type="ECO:0000259" key="2">
    <source>
        <dbReference type="Pfam" id="PF05057"/>
    </source>
</evidence>
<dbReference type="PANTHER" id="PTHR12482:SF62">
    <property type="entry name" value="LIPASE ROG1-RELATED"/>
    <property type="match status" value="1"/>
</dbReference>
<gene>
    <name evidence="3" type="ORF">SELO1098_LOCUS18848</name>
</gene>
<feature type="signal peptide" evidence="1">
    <location>
        <begin position="1"/>
        <end position="22"/>
    </location>
</feature>
<dbReference type="InterPro" id="IPR007751">
    <property type="entry name" value="DUF676_lipase-like"/>
</dbReference>
<dbReference type="InterPro" id="IPR044294">
    <property type="entry name" value="Lipase-like"/>
</dbReference>
<proteinExistence type="predicted"/>
<keyword evidence="1" id="KW-0732">Signal</keyword>
<dbReference type="InterPro" id="IPR029058">
    <property type="entry name" value="AB_hydrolase_fold"/>
</dbReference>
<name>A0A7S3HAZ0_9STRA</name>
<protein>
    <recommendedName>
        <fullName evidence="2">DUF676 domain-containing protein</fullName>
    </recommendedName>
</protein>
<sequence length="345" mass="38361">MMSTCSIVVYFIAIGWAVLTKAQQSDHLVVLSHGLHGSRHDLTYLADHLEKAGCLVLRSSANEMLNSHVGVHAGGMKLADEVWNFLYLHSGVRRISFVGNSLGGLFARYAVKELFDEPTGLIATLKPHHFLTIATPHLGVRNYTFFDEFGIQVPSQLKDLVARGMGRTGLDMLGDDPNQLGSDSLIYRMATMHEFLEPLRAFQSRRLLANLNLDLMVPLGTAAFLEHEEVLRLRAQHSEVPGIVQILTTHPVTPDMDLAQSCADNQCANLDVKGSSNQLLPIDEMRKSLDQLGWIKVIVNFKGLFPMAHNQIAAVTKFTTEIDRLLGFHEGRYLIDKVAQWLVSP</sequence>
<organism evidence="3">
    <name type="scientific">Spumella elongata</name>
    <dbReference type="NCBI Taxonomy" id="89044"/>
    <lineage>
        <taxon>Eukaryota</taxon>
        <taxon>Sar</taxon>
        <taxon>Stramenopiles</taxon>
        <taxon>Ochrophyta</taxon>
        <taxon>Chrysophyceae</taxon>
        <taxon>Chromulinales</taxon>
        <taxon>Chromulinaceae</taxon>
        <taxon>Spumella</taxon>
    </lineage>
</organism>
<feature type="domain" description="DUF676" evidence="2">
    <location>
        <begin position="23"/>
        <end position="221"/>
    </location>
</feature>
<dbReference type="PANTHER" id="PTHR12482">
    <property type="entry name" value="LIPASE ROG1-RELATED-RELATED"/>
    <property type="match status" value="1"/>
</dbReference>